<dbReference type="SUPFAM" id="SSF54928">
    <property type="entry name" value="RNA-binding domain, RBD"/>
    <property type="match status" value="1"/>
</dbReference>
<comment type="caution">
    <text evidence="4">The sequence shown here is derived from an EMBL/GenBank/DDBJ whole genome shotgun (WGS) entry which is preliminary data.</text>
</comment>
<dbReference type="VEuPathDB" id="AmoebaDB:EHI5A_102220"/>
<dbReference type="GO" id="GO:0003723">
    <property type="term" value="F:RNA binding"/>
    <property type="evidence" value="ECO:0007669"/>
    <property type="project" value="UniProtKB-UniRule"/>
</dbReference>
<evidence type="ECO:0000256" key="1">
    <source>
        <dbReference type="PROSITE-ProRule" id="PRU00176"/>
    </source>
</evidence>
<dbReference type="SMART" id="SM00360">
    <property type="entry name" value="RRM"/>
    <property type="match status" value="1"/>
</dbReference>
<feature type="domain" description="RRM" evidence="3">
    <location>
        <begin position="22"/>
        <end position="100"/>
    </location>
</feature>
<proteinExistence type="predicted"/>
<dbReference type="Pfam" id="PF00076">
    <property type="entry name" value="RRM_1"/>
    <property type="match status" value="1"/>
</dbReference>
<dbReference type="VEuPathDB" id="AmoebaDB:EHI_183240"/>
<dbReference type="PANTHER" id="PTHR48034">
    <property type="entry name" value="TRANSFORMER-2 SEX-DETERMINING PROTEIN-RELATED"/>
    <property type="match status" value="1"/>
</dbReference>
<reference evidence="4 5" key="1">
    <citation type="submission" date="2016-05" db="EMBL/GenBank/DDBJ databases">
        <title>First whole genome sequencing of Entamoeba histolytica HM1:IMSS-clone-6.</title>
        <authorList>
            <person name="Mukherjee Avik.K."/>
            <person name="Izumyama S."/>
            <person name="Nakada-Tsukui K."/>
            <person name="Nozaki T."/>
        </authorList>
    </citation>
    <scope>NUCLEOTIDE SEQUENCE [LARGE SCALE GENOMIC DNA]</scope>
    <source>
        <strain evidence="4 5">HM1:IMSS clone 6</strain>
    </source>
</reference>
<dbReference type="EMBL" id="BDEQ01000001">
    <property type="protein sequence ID" value="GAT92586.1"/>
    <property type="molecule type" value="Genomic_DNA"/>
</dbReference>
<sequence>MSSESTTNVSNQPKEGNINERKTVHIYKLSLHTTDDSLQKVFSEIGTVTKCVIIREPISQRSLRFGFVTYDKAEDAKRAVEQLNGTEVDGFRISVDFARREEARDKTPGRYLGSYFNRTRDRNPRHREYDRYESSYYSRDRLYRRRTERSRSRERYRPTYYSPRRSRSISPRDFHRDRYENDDCYSPRERSPNNH</sequence>
<evidence type="ECO:0000313" key="5">
    <source>
        <dbReference type="Proteomes" id="UP000078387"/>
    </source>
</evidence>
<evidence type="ECO:0000256" key="2">
    <source>
        <dbReference type="SAM" id="MobiDB-lite"/>
    </source>
</evidence>
<dbReference type="VEuPathDB" id="AmoebaDB:KM1_123740"/>
<dbReference type="VEuPathDB" id="AmoebaDB:EHI7A_069390"/>
<gene>
    <name evidence="4" type="ORF">CL6EHI_183240</name>
</gene>
<dbReference type="InterPro" id="IPR035979">
    <property type="entry name" value="RBD_domain_sf"/>
</dbReference>
<dbReference type="VEuPathDB" id="AmoebaDB:EHI8A_086190"/>
<dbReference type="AlphaFoldDB" id="A0A5K1TUF0"/>
<feature type="region of interest" description="Disordered" evidence="2">
    <location>
        <begin position="147"/>
        <end position="195"/>
    </location>
</feature>
<name>A0A5K1TUF0_ENTHI</name>
<feature type="compositionally biased region" description="Basic and acidic residues" evidence="2">
    <location>
        <begin position="170"/>
        <end position="195"/>
    </location>
</feature>
<organism evidence="4 5">
    <name type="scientific">Entamoeba histolytica</name>
    <dbReference type="NCBI Taxonomy" id="5759"/>
    <lineage>
        <taxon>Eukaryota</taxon>
        <taxon>Amoebozoa</taxon>
        <taxon>Evosea</taxon>
        <taxon>Archamoebae</taxon>
        <taxon>Mastigamoebida</taxon>
        <taxon>Entamoebidae</taxon>
        <taxon>Entamoeba</taxon>
    </lineage>
</organism>
<dbReference type="OMA" id="CEETCIQ"/>
<dbReference type="PROSITE" id="PS50102">
    <property type="entry name" value="RRM"/>
    <property type="match status" value="1"/>
</dbReference>
<dbReference type="InterPro" id="IPR000504">
    <property type="entry name" value="RRM_dom"/>
</dbReference>
<dbReference type="InterPro" id="IPR012677">
    <property type="entry name" value="Nucleotide-bd_a/b_plait_sf"/>
</dbReference>
<dbReference type="InterPro" id="IPR050441">
    <property type="entry name" value="RBM"/>
</dbReference>
<dbReference type="Gene3D" id="3.30.70.330">
    <property type="match status" value="1"/>
</dbReference>
<evidence type="ECO:0000259" key="3">
    <source>
        <dbReference type="PROSITE" id="PS50102"/>
    </source>
</evidence>
<protein>
    <submittedName>
        <fullName evidence="4">RNA recognition motif domain containing protein</fullName>
    </submittedName>
</protein>
<evidence type="ECO:0000313" key="4">
    <source>
        <dbReference type="EMBL" id="GAT92586.1"/>
    </source>
</evidence>
<accession>A0A5K1TUF0</accession>
<dbReference type="Proteomes" id="UP000078387">
    <property type="component" value="Unassembled WGS sequence"/>
</dbReference>
<keyword evidence="1" id="KW-0694">RNA-binding</keyword>